<keyword evidence="3 7" id="KW-0227">DNA damage</keyword>
<dbReference type="GO" id="GO:0006281">
    <property type="term" value="P:DNA repair"/>
    <property type="evidence" value="ECO:0007669"/>
    <property type="project" value="UniProtKB-UniRule"/>
</dbReference>
<evidence type="ECO:0000256" key="3">
    <source>
        <dbReference type="ARBA" id="ARBA00022763"/>
    </source>
</evidence>
<comment type="similarity">
    <text evidence="2 7">Belongs to the NSE4 family.</text>
</comment>
<evidence type="ECO:0000256" key="8">
    <source>
        <dbReference type="SAM" id="MobiDB-lite"/>
    </source>
</evidence>
<dbReference type="Pfam" id="PF08743">
    <property type="entry name" value="Nse4_C"/>
    <property type="match status" value="1"/>
</dbReference>
<dbReference type="PANTHER" id="PTHR16140:SF0">
    <property type="entry name" value="NON-STRUCTURAL MAINTENANCE OF CHROMOSOMES ELEMENT 4"/>
    <property type="match status" value="1"/>
</dbReference>
<comment type="function">
    <text evidence="7">Component of the SMC5-SMC6 complex, that promotes sister chromatid alignment after DNA damage and facilitates double-stranded DNA breaks (DSBs) repair via homologous recombination between sister chromatids.</text>
</comment>
<dbReference type="GO" id="GO:0006310">
    <property type="term" value="P:DNA recombination"/>
    <property type="evidence" value="ECO:0007669"/>
    <property type="project" value="UniProtKB-UniRule"/>
</dbReference>
<gene>
    <name evidence="10" type="ORF">CAUS1442_LOCUS4857</name>
</gene>
<protein>
    <recommendedName>
        <fullName evidence="7">Non-structural maintenance of chromosomes element 4</fullName>
    </recommendedName>
</protein>
<dbReference type="EMBL" id="HBEF01007761">
    <property type="protein sequence ID" value="CAD8332756.1"/>
    <property type="molecule type" value="Transcribed_RNA"/>
</dbReference>
<feature type="compositionally biased region" description="Basic and acidic residues" evidence="8">
    <location>
        <begin position="7"/>
        <end position="24"/>
    </location>
</feature>
<dbReference type="PANTHER" id="PTHR16140">
    <property type="entry name" value="NON-STRUCTURAL MAINTENANCE OF CHROMOSOMES ELEMENT 4"/>
    <property type="match status" value="1"/>
</dbReference>
<evidence type="ECO:0000259" key="9">
    <source>
        <dbReference type="Pfam" id="PF08743"/>
    </source>
</evidence>
<evidence type="ECO:0000256" key="2">
    <source>
        <dbReference type="ARBA" id="ARBA00008997"/>
    </source>
</evidence>
<evidence type="ECO:0000256" key="6">
    <source>
        <dbReference type="ARBA" id="ARBA00023242"/>
    </source>
</evidence>
<comment type="subunit">
    <text evidence="7">Component of the SMC5-SMC6 complex.</text>
</comment>
<keyword evidence="5 7" id="KW-0234">DNA repair</keyword>
<comment type="subcellular location">
    <subcellularLocation>
        <location evidence="1 7">Nucleus</location>
    </subcellularLocation>
</comment>
<dbReference type="AlphaFoldDB" id="A0A7R9WTL3"/>
<evidence type="ECO:0000256" key="1">
    <source>
        <dbReference type="ARBA" id="ARBA00004123"/>
    </source>
</evidence>
<dbReference type="InterPro" id="IPR027786">
    <property type="entry name" value="Nse4/EID"/>
</dbReference>
<feature type="domain" description="Non-structural maintenance of chromosome element 4 C-terminal" evidence="9">
    <location>
        <begin position="255"/>
        <end position="353"/>
    </location>
</feature>
<keyword evidence="6 7" id="KW-0539">Nucleus</keyword>
<accession>A0A7R9WTL3</accession>
<evidence type="ECO:0000256" key="7">
    <source>
        <dbReference type="RuleBase" id="RU365071"/>
    </source>
</evidence>
<keyword evidence="4 7" id="KW-0233">DNA recombination</keyword>
<proteinExistence type="inferred from homology"/>
<evidence type="ECO:0000256" key="4">
    <source>
        <dbReference type="ARBA" id="ARBA00023172"/>
    </source>
</evidence>
<dbReference type="GO" id="GO:0005634">
    <property type="term" value="C:nucleus"/>
    <property type="evidence" value="ECO:0007669"/>
    <property type="project" value="UniProtKB-SubCell"/>
</dbReference>
<evidence type="ECO:0000313" key="10">
    <source>
        <dbReference type="EMBL" id="CAD8332756.1"/>
    </source>
</evidence>
<dbReference type="InterPro" id="IPR014854">
    <property type="entry name" value="Nse4_C"/>
</dbReference>
<feature type="region of interest" description="Disordered" evidence="8">
    <location>
        <begin position="353"/>
        <end position="374"/>
    </location>
</feature>
<reference evidence="10" key="1">
    <citation type="submission" date="2021-01" db="EMBL/GenBank/DDBJ databases">
        <authorList>
            <person name="Corre E."/>
            <person name="Pelletier E."/>
            <person name="Niang G."/>
            <person name="Scheremetjew M."/>
            <person name="Finn R."/>
            <person name="Kale V."/>
            <person name="Holt S."/>
            <person name="Cochrane G."/>
            <person name="Meng A."/>
            <person name="Brown T."/>
            <person name="Cohen L."/>
        </authorList>
    </citation>
    <scope>NUCLEOTIDE SEQUENCE</scope>
    <source>
        <strain evidence="10">CCMP3328</strain>
    </source>
</reference>
<sequence length="374" mass="42231">MSFSTMNHDDDRGSKRTRNSHDNTIRSPGGTVQIHRLGDADRRAIRAEQRKLMRELEEQDDVDLEQARKNNNALFEVVDHTREAVLDGENMKAITSKTSKSIEKLIQVPRYDARRLVDKLVKKCSTGAGDGGYFDWCVLGEEASVCFNAVPHNVSFLNGPLTDGAELQVRQRAQRQKHVYDEEEAEEANPEKIKEQMKTPDQLSAIEKSMKQMHKTLRKRCNTSYLEMKEAMVKEHSDGIPPPEKKKLKKHGPEINAVQFLFNPNSFTQTIENVFAYSFMVKRGIATIGVRDPKASKDGADDDAGEDKFKQQAGPVCKYVSNPEANHPVARQAIVSLTMKDWRDLCQAYGVTKGDLPHRAGSRHARRPQQSSQS</sequence>
<organism evidence="10">
    <name type="scientific">Craspedostauros australis</name>
    <dbReference type="NCBI Taxonomy" id="1486917"/>
    <lineage>
        <taxon>Eukaryota</taxon>
        <taxon>Sar</taxon>
        <taxon>Stramenopiles</taxon>
        <taxon>Ochrophyta</taxon>
        <taxon>Bacillariophyta</taxon>
        <taxon>Bacillariophyceae</taxon>
        <taxon>Bacillariophycidae</taxon>
        <taxon>Naviculales</taxon>
        <taxon>Naviculaceae</taxon>
        <taxon>Craspedostauros</taxon>
    </lineage>
</organism>
<feature type="region of interest" description="Disordered" evidence="8">
    <location>
        <begin position="1"/>
        <end position="32"/>
    </location>
</feature>
<name>A0A7R9WTL3_9STRA</name>
<evidence type="ECO:0000256" key="5">
    <source>
        <dbReference type="ARBA" id="ARBA00023204"/>
    </source>
</evidence>
<dbReference type="GO" id="GO:0030915">
    <property type="term" value="C:Smc5-Smc6 complex"/>
    <property type="evidence" value="ECO:0007669"/>
    <property type="project" value="UniProtKB-UniRule"/>
</dbReference>